<evidence type="ECO:0000256" key="4">
    <source>
        <dbReference type="ARBA" id="ARBA00023098"/>
    </source>
</evidence>
<dbReference type="Proteomes" id="UP001652642">
    <property type="component" value="Chromosome 10"/>
</dbReference>
<evidence type="ECO:0000256" key="6">
    <source>
        <dbReference type="ARBA" id="ARBA00040320"/>
    </source>
</evidence>
<evidence type="ECO:0000256" key="1">
    <source>
        <dbReference type="ARBA" id="ARBA00004854"/>
    </source>
</evidence>
<gene>
    <name evidence="15" type="primary">HSD11B2</name>
</gene>
<keyword evidence="5" id="KW-0753">Steroid metabolism</keyword>
<comment type="similarity">
    <text evidence="2">Belongs to the short-chain dehydrogenases/reductases (SDR) family.</text>
</comment>
<evidence type="ECO:0000256" key="2">
    <source>
        <dbReference type="ARBA" id="ARBA00006484"/>
    </source>
</evidence>
<comment type="catalytic activity">
    <reaction evidence="12">
        <text>corticosterone + NAD(+) = 11-dehydrocorticosterone + NADH + H(+)</text>
        <dbReference type="Rhea" id="RHEA:42204"/>
        <dbReference type="ChEBI" id="CHEBI:15378"/>
        <dbReference type="ChEBI" id="CHEBI:16827"/>
        <dbReference type="ChEBI" id="CHEBI:57540"/>
        <dbReference type="ChEBI" id="CHEBI:57945"/>
        <dbReference type="ChEBI" id="CHEBI:78600"/>
    </reaction>
    <physiologicalReaction direction="left-to-right" evidence="12">
        <dbReference type="Rhea" id="RHEA:42205"/>
    </physiologicalReaction>
</comment>
<evidence type="ECO:0000256" key="5">
    <source>
        <dbReference type="ARBA" id="ARBA00023221"/>
    </source>
</evidence>
<dbReference type="RefSeq" id="XP_072836872.1">
    <property type="nucleotide sequence ID" value="XM_072980771.1"/>
</dbReference>
<dbReference type="InterPro" id="IPR020904">
    <property type="entry name" value="Sc_DH/Rdtase_CS"/>
</dbReference>
<protein>
    <recommendedName>
        <fullName evidence="6">11-beta-hydroxysteroid dehydrogenase type 2</fullName>
    </recommendedName>
    <alternativeName>
        <fullName evidence="7">Corticosteroid 11-beta-dehydrogenase isozyme 2</fullName>
    </alternativeName>
    <alternativeName>
        <fullName evidence="8">NAD-dependent 11-beta-hydroxysteroid dehydrogenase</fullName>
    </alternativeName>
</protein>
<dbReference type="PRINTS" id="PR00081">
    <property type="entry name" value="GDHRDH"/>
</dbReference>
<accession>A0ABM5EUP1</accession>
<evidence type="ECO:0000256" key="10">
    <source>
        <dbReference type="ARBA" id="ARBA00047817"/>
    </source>
</evidence>
<evidence type="ECO:0000256" key="8">
    <source>
        <dbReference type="ARBA" id="ARBA00042028"/>
    </source>
</evidence>
<keyword evidence="13" id="KW-0812">Transmembrane</keyword>
<keyword evidence="3" id="KW-0560">Oxidoreductase</keyword>
<feature type="transmembrane region" description="Helical" evidence="13">
    <location>
        <begin position="58"/>
        <end position="78"/>
    </location>
</feature>
<dbReference type="PROSITE" id="PS00061">
    <property type="entry name" value="ADH_SHORT"/>
    <property type="match status" value="1"/>
</dbReference>
<comment type="catalytic activity">
    <reaction evidence="9">
        <text>11beta-hydroxyandrost-4-ene-3,17-dione + NAD(+) = androst-4-ene-3,11,17-trione + NADH + H(+)</text>
        <dbReference type="Rhea" id="RHEA:69408"/>
        <dbReference type="ChEBI" id="CHEBI:2495"/>
        <dbReference type="ChEBI" id="CHEBI:15378"/>
        <dbReference type="ChEBI" id="CHEBI:27967"/>
        <dbReference type="ChEBI" id="CHEBI:57540"/>
        <dbReference type="ChEBI" id="CHEBI:57945"/>
    </reaction>
    <physiologicalReaction direction="left-to-right" evidence="9">
        <dbReference type="Rhea" id="RHEA:69409"/>
    </physiologicalReaction>
</comment>
<sequence length="393" mass="42675">MEPGWVWCGWLAGLLLLGSLARRLLALPASRLLLLPPLGLAGALATGLAGPPGLARSLLPLSLPLGAALAAAACWLLLARDSPRKRIPAGGRAVLITGCDSGFGKATARHLDQLGLTVYATVLDLSSPGAEELRRSCSPQLRLLELDLTKAEDIQRALSDLKAQTGQTGLWGLVNNAGFNDIIADAELTPLHHFRASMEVNFFGTLELTKGLLPLLRSSRGRIVTVSSPAGNMPYPCLASYGASKAALSLLMDTFQFELAPWGIRVSLIFPGYFKTGSSCDPKYWQKQKEQLLTALPPDLLEAYGEEYVEDIHRQFLGFMKQAVEDLSSVVESIADGLLSPRPRAKYYPGRGVGLMYFIHHYLPGRARELFLKAFFVNPRLPKGLQPKQPQKP</sequence>
<organism evidence="14 15">
    <name type="scientific">Pogona vitticeps</name>
    <name type="common">central bearded dragon</name>
    <dbReference type="NCBI Taxonomy" id="103695"/>
    <lineage>
        <taxon>Eukaryota</taxon>
        <taxon>Metazoa</taxon>
        <taxon>Chordata</taxon>
        <taxon>Craniata</taxon>
        <taxon>Vertebrata</taxon>
        <taxon>Euteleostomi</taxon>
        <taxon>Lepidosauria</taxon>
        <taxon>Squamata</taxon>
        <taxon>Bifurcata</taxon>
        <taxon>Unidentata</taxon>
        <taxon>Episquamata</taxon>
        <taxon>Toxicofera</taxon>
        <taxon>Iguania</taxon>
        <taxon>Acrodonta</taxon>
        <taxon>Agamidae</taxon>
        <taxon>Amphibolurinae</taxon>
        <taxon>Pogona</taxon>
    </lineage>
</organism>
<evidence type="ECO:0000313" key="14">
    <source>
        <dbReference type="Proteomes" id="UP001652642"/>
    </source>
</evidence>
<dbReference type="InterPro" id="IPR036291">
    <property type="entry name" value="NAD(P)-bd_dom_sf"/>
</dbReference>
<comment type="pathway">
    <text evidence="1">Steroid metabolism.</text>
</comment>
<evidence type="ECO:0000313" key="15">
    <source>
        <dbReference type="RefSeq" id="XP_072836872.1"/>
    </source>
</evidence>
<keyword evidence="14" id="KW-1185">Reference proteome</keyword>
<evidence type="ECO:0000256" key="7">
    <source>
        <dbReference type="ARBA" id="ARBA00041540"/>
    </source>
</evidence>
<dbReference type="InterPro" id="IPR002347">
    <property type="entry name" value="SDR_fam"/>
</dbReference>
<evidence type="ECO:0000256" key="9">
    <source>
        <dbReference type="ARBA" id="ARBA00047650"/>
    </source>
</evidence>
<name>A0ABM5EUP1_9SAUR</name>
<keyword evidence="13" id="KW-1133">Transmembrane helix</keyword>
<dbReference type="SUPFAM" id="SSF51735">
    <property type="entry name" value="NAD(P)-binding Rossmann-fold domains"/>
    <property type="match status" value="1"/>
</dbReference>
<evidence type="ECO:0000256" key="11">
    <source>
        <dbReference type="ARBA" id="ARBA00048218"/>
    </source>
</evidence>
<reference evidence="15" key="1">
    <citation type="submission" date="2025-08" db="UniProtKB">
        <authorList>
            <consortium name="RefSeq"/>
        </authorList>
    </citation>
    <scope>IDENTIFICATION</scope>
</reference>
<proteinExistence type="inferred from homology"/>
<dbReference type="Gene3D" id="3.40.50.720">
    <property type="entry name" value="NAD(P)-binding Rossmann-like Domain"/>
    <property type="match status" value="1"/>
</dbReference>
<dbReference type="Pfam" id="PF00106">
    <property type="entry name" value="adh_short"/>
    <property type="match status" value="1"/>
</dbReference>
<comment type="catalytic activity">
    <reaction evidence="11">
        <text>11beta,17beta-dihydroxyandrost-4-ene-3-one + NAD(+) = 17beta-hydroxyandrost-4-ene-3,11-dione + NADH + H(+)</text>
        <dbReference type="Rhea" id="RHEA:69368"/>
        <dbReference type="ChEBI" id="CHEBI:15378"/>
        <dbReference type="ChEBI" id="CHEBI:34133"/>
        <dbReference type="ChEBI" id="CHEBI:57540"/>
        <dbReference type="ChEBI" id="CHEBI:57945"/>
        <dbReference type="ChEBI" id="CHEBI:81481"/>
    </reaction>
    <physiologicalReaction direction="left-to-right" evidence="11">
        <dbReference type="Rhea" id="RHEA:69369"/>
    </physiologicalReaction>
</comment>
<comment type="catalytic activity">
    <reaction evidence="10">
        <text>an 11beta-hydroxysteroid + NAD(+) = an 11-oxosteroid + NADH + H(+)</text>
        <dbReference type="Rhea" id="RHEA:53116"/>
        <dbReference type="ChEBI" id="CHEBI:15378"/>
        <dbReference type="ChEBI" id="CHEBI:35346"/>
        <dbReference type="ChEBI" id="CHEBI:47787"/>
        <dbReference type="ChEBI" id="CHEBI:57540"/>
        <dbReference type="ChEBI" id="CHEBI:57945"/>
    </reaction>
    <physiologicalReaction direction="left-to-right" evidence="10">
        <dbReference type="Rhea" id="RHEA:53117"/>
    </physiologicalReaction>
</comment>
<evidence type="ECO:0000256" key="13">
    <source>
        <dbReference type="SAM" id="Phobius"/>
    </source>
</evidence>
<dbReference type="PANTHER" id="PTHR43313:SF2">
    <property type="entry name" value="11-BETA-HYDROXYSTEROID DEHYDROGENASE TYPE 2"/>
    <property type="match status" value="1"/>
</dbReference>
<keyword evidence="4" id="KW-0443">Lipid metabolism</keyword>
<evidence type="ECO:0000256" key="3">
    <source>
        <dbReference type="ARBA" id="ARBA00023002"/>
    </source>
</evidence>
<evidence type="ECO:0000256" key="12">
    <source>
        <dbReference type="ARBA" id="ARBA00048774"/>
    </source>
</evidence>
<dbReference type="PANTHER" id="PTHR43313">
    <property type="entry name" value="SHORT-CHAIN DEHYDROGENASE/REDUCTASE FAMILY 9C"/>
    <property type="match status" value="1"/>
</dbReference>
<dbReference type="GeneID" id="110081292"/>
<keyword evidence="13" id="KW-0472">Membrane</keyword>